<dbReference type="AlphaFoldDB" id="A0A1E5VCB8"/>
<evidence type="ECO:0000313" key="1">
    <source>
        <dbReference type="EMBL" id="OEL22793.1"/>
    </source>
</evidence>
<reference evidence="1 2" key="1">
    <citation type="submission" date="2016-09" db="EMBL/GenBank/DDBJ databases">
        <title>The draft genome of Dichanthelium oligosanthes: A C3 panicoid grass species.</title>
        <authorList>
            <person name="Studer A.J."/>
            <person name="Schnable J.C."/>
            <person name="Brutnell T.P."/>
        </authorList>
    </citation>
    <scope>NUCLEOTIDE SEQUENCE [LARGE SCALE GENOMIC DNA]</scope>
    <source>
        <strain evidence="2">cv. Kellogg 1175</strain>
        <tissue evidence="1">Leaf</tissue>
    </source>
</reference>
<comment type="caution">
    <text evidence="1">The sequence shown here is derived from an EMBL/GenBank/DDBJ whole genome shotgun (WGS) entry which is preliminary data.</text>
</comment>
<dbReference type="EMBL" id="LWDX02044464">
    <property type="protein sequence ID" value="OEL22793.1"/>
    <property type="molecule type" value="Genomic_DNA"/>
</dbReference>
<sequence length="30" mass="3362">MHTLLHSVLATMWKEKAQMVAQPQAAVGRQ</sequence>
<name>A0A1E5VCB8_9POAL</name>
<protein>
    <submittedName>
        <fullName evidence="1">Uncharacterized protein</fullName>
    </submittedName>
</protein>
<proteinExistence type="predicted"/>
<organism evidence="1 2">
    <name type="scientific">Dichanthelium oligosanthes</name>
    <dbReference type="NCBI Taxonomy" id="888268"/>
    <lineage>
        <taxon>Eukaryota</taxon>
        <taxon>Viridiplantae</taxon>
        <taxon>Streptophyta</taxon>
        <taxon>Embryophyta</taxon>
        <taxon>Tracheophyta</taxon>
        <taxon>Spermatophyta</taxon>
        <taxon>Magnoliopsida</taxon>
        <taxon>Liliopsida</taxon>
        <taxon>Poales</taxon>
        <taxon>Poaceae</taxon>
        <taxon>PACMAD clade</taxon>
        <taxon>Panicoideae</taxon>
        <taxon>Panicodae</taxon>
        <taxon>Paniceae</taxon>
        <taxon>Dichantheliinae</taxon>
        <taxon>Dichanthelium</taxon>
    </lineage>
</organism>
<dbReference type="Proteomes" id="UP000095767">
    <property type="component" value="Unassembled WGS sequence"/>
</dbReference>
<gene>
    <name evidence="1" type="ORF">BAE44_0016188</name>
</gene>
<accession>A0A1E5VCB8</accession>
<evidence type="ECO:0000313" key="2">
    <source>
        <dbReference type="Proteomes" id="UP000095767"/>
    </source>
</evidence>
<keyword evidence="2" id="KW-1185">Reference proteome</keyword>